<gene>
    <name evidence="4" type="ORF">LHGZ1_2029</name>
</gene>
<dbReference type="GO" id="GO:0006779">
    <property type="term" value="P:porphyrin-containing compound biosynthetic process"/>
    <property type="evidence" value="ECO:0007669"/>
    <property type="project" value="InterPro"/>
</dbReference>
<keyword evidence="2" id="KW-0479">Metal-binding</keyword>
<evidence type="ECO:0000313" key="4">
    <source>
        <dbReference type="EMBL" id="ASJ24860.1"/>
    </source>
</evidence>
<dbReference type="InterPro" id="IPR034505">
    <property type="entry name" value="Coproporphyrinogen-III_oxidase"/>
</dbReference>
<reference evidence="5" key="1">
    <citation type="submission" date="2017-06" db="EMBL/GenBank/DDBJ databases">
        <title>Whole genome sequence of Laribacter hongkongensis LHGZ1.</title>
        <authorList>
            <person name="Chen D."/>
            <person name="Wu H."/>
            <person name="Chen J."/>
        </authorList>
    </citation>
    <scope>NUCLEOTIDE SEQUENCE [LARGE SCALE GENOMIC DNA]</scope>
    <source>
        <strain evidence="5">LHGZ1</strain>
    </source>
</reference>
<keyword evidence="2" id="KW-0411">Iron-sulfur</keyword>
<dbReference type="SFLD" id="SFLDG01065">
    <property type="entry name" value="anaerobic_coproporphyrinogen-I"/>
    <property type="match status" value="1"/>
</dbReference>
<dbReference type="SFLD" id="SFLDS00029">
    <property type="entry name" value="Radical_SAM"/>
    <property type="match status" value="1"/>
</dbReference>
<evidence type="ECO:0000256" key="2">
    <source>
        <dbReference type="RuleBase" id="RU364116"/>
    </source>
</evidence>
<comment type="function">
    <text evidence="2">Probably acts as a heme chaperone, transferring heme to an unknown acceptor. Binds one molecule of heme per monomer, possibly covalently. Binds 1 [4Fe-4S] cluster. The cluster is coordinated with 3 cysteines and an exchangeable S-adenosyl-L-methionine.</text>
</comment>
<keyword evidence="2" id="KW-0349">Heme</keyword>
<evidence type="ECO:0000256" key="1">
    <source>
        <dbReference type="ARBA" id="ARBA00006100"/>
    </source>
</evidence>
<protein>
    <recommendedName>
        <fullName evidence="2">Heme chaperone HemW</fullName>
    </recommendedName>
</protein>
<keyword evidence="2" id="KW-0408">Iron</keyword>
<dbReference type="Pfam" id="PF06969">
    <property type="entry name" value="HemN_C"/>
    <property type="match status" value="1"/>
</dbReference>
<dbReference type="SUPFAM" id="SSF102114">
    <property type="entry name" value="Radical SAM enzymes"/>
    <property type="match status" value="1"/>
</dbReference>
<dbReference type="PANTHER" id="PTHR13932">
    <property type="entry name" value="COPROPORPHYRINIGEN III OXIDASE"/>
    <property type="match status" value="1"/>
</dbReference>
<organism evidence="4 5">
    <name type="scientific">Laribacter hongkongensis</name>
    <dbReference type="NCBI Taxonomy" id="168471"/>
    <lineage>
        <taxon>Bacteria</taxon>
        <taxon>Pseudomonadati</taxon>
        <taxon>Pseudomonadota</taxon>
        <taxon>Betaproteobacteria</taxon>
        <taxon>Neisseriales</taxon>
        <taxon>Aquaspirillaceae</taxon>
        <taxon>Laribacter</taxon>
    </lineage>
</organism>
<comment type="similarity">
    <text evidence="1">Belongs to the anaerobic coproporphyrinogen-III oxidase family. HemW subfamily.</text>
</comment>
<dbReference type="Proteomes" id="UP000197424">
    <property type="component" value="Chromosome"/>
</dbReference>
<dbReference type="SMART" id="SM00729">
    <property type="entry name" value="Elp3"/>
    <property type="match status" value="1"/>
</dbReference>
<keyword evidence="2" id="KW-0143">Chaperone</keyword>
<sequence length="406" mass="44091">MGPSLIAPPQKAGELTVLPPLSLYVHVPWCLKKCPYCDFNSHGVRGPVDEAGYIDALLADLDQSLPLVWGRSLKTVFIGGGTPSLLSAEAFDRLLSGVRARLKLDPQAEITLEANPGTAEAGRFREYRAAGINRLSIGIQSFDDRFLHALGRVHDGKEAHLAADLAADTFDTFNLDLMYALPDQTLAEAQADVAAAVAHRPTHLSCYHLTLEPNTLFAAAPPAGLPDDDTSADMQEAIEARLAEAGFCHYETSAFARPGFESRHNLNYWTFGDYLGIGAGAHGKISFADRIVRQMKHKQPQAYLEAVARGQAVQNEHEIAVADRPFEFMMNALRLTGGVPTPLFSERTGVPLARISRELAEAVRQGLLDADPARLAPTPQGQRFLNDLLTLFLRDAGQAAPYATET</sequence>
<dbReference type="CDD" id="cd01335">
    <property type="entry name" value="Radical_SAM"/>
    <property type="match status" value="1"/>
</dbReference>
<evidence type="ECO:0000313" key="5">
    <source>
        <dbReference type="Proteomes" id="UP000197424"/>
    </source>
</evidence>
<proteinExistence type="inferred from homology"/>
<dbReference type="GO" id="GO:0004109">
    <property type="term" value="F:coproporphyrinogen oxidase activity"/>
    <property type="evidence" value="ECO:0007669"/>
    <property type="project" value="InterPro"/>
</dbReference>
<dbReference type="PANTHER" id="PTHR13932:SF5">
    <property type="entry name" value="RADICAL S-ADENOSYL METHIONINE DOMAIN-CONTAINING PROTEIN 1, MITOCHONDRIAL"/>
    <property type="match status" value="1"/>
</dbReference>
<feature type="domain" description="Radical SAM core" evidence="3">
    <location>
        <begin position="15"/>
        <end position="248"/>
    </location>
</feature>
<dbReference type="Gene3D" id="3.30.750.200">
    <property type="match status" value="1"/>
</dbReference>
<dbReference type="OrthoDB" id="9808022at2"/>
<evidence type="ECO:0000259" key="3">
    <source>
        <dbReference type="PROSITE" id="PS51918"/>
    </source>
</evidence>
<dbReference type="NCBIfam" id="TIGR00539">
    <property type="entry name" value="hemN_rel"/>
    <property type="match status" value="1"/>
</dbReference>
<dbReference type="EMBL" id="CP022115">
    <property type="protein sequence ID" value="ASJ24860.1"/>
    <property type="molecule type" value="Genomic_DNA"/>
</dbReference>
<dbReference type="PROSITE" id="PS51918">
    <property type="entry name" value="RADICAL_SAM"/>
    <property type="match status" value="1"/>
</dbReference>
<dbReference type="RefSeq" id="WP_088860972.1">
    <property type="nucleotide sequence ID" value="NZ_CP022115.1"/>
</dbReference>
<dbReference type="Pfam" id="PF04055">
    <property type="entry name" value="Radical_SAM"/>
    <property type="match status" value="1"/>
</dbReference>
<dbReference type="InterPro" id="IPR006638">
    <property type="entry name" value="Elp3/MiaA/NifB-like_rSAM"/>
</dbReference>
<name>A0A248LJ89_9NEIS</name>
<dbReference type="GO" id="GO:0051539">
    <property type="term" value="F:4 iron, 4 sulfur cluster binding"/>
    <property type="evidence" value="ECO:0007669"/>
    <property type="project" value="UniProtKB-UniRule"/>
</dbReference>
<dbReference type="GO" id="GO:0005737">
    <property type="term" value="C:cytoplasm"/>
    <property type="evidence" value="ECO:0007669"/>
    <property type="project" value="UniProtKB-SubCell"/>
</dbReference>
<dbReference type="InterPro" id="IPR004559">
    <property type="entry name" value="HemW-like"/>
</dbReference>
<keyword evidence="2" id="KW-0949">S-adenosyl-L-methionine</keyword>
<comment type="subcellular location">
    <subcellularLocation>
        <location evidence="2">Cytoplasm</location>
    </subcellularLocation>
</comment>
<dbReference type="InterPro" id="IPR058240">
    <property type="entry name" value="rSAM_sf"/>
</dbReference>
<keyword evidence="2" id="KW-0004">4Fe-4S</keyword>
<dbReference type="SFLD" id="SFLDF00562">
    <property type="entry name" value="HemN-like__clustered_with_heat"/>
    <property type="match status" value="1"/>
</dbReference>
<dbReference type="InterPro" id="IPR007197">
    <property type="entry name" value="rSAM"/>
</dbReference>
<keyword evidence="2" id="KW-0963">Cytoplasm</keyword>
<dbReference type="GO" id="GO:0046872">
    <property type="term" value="F:metal ion binding"/>
    <property type="evidence" value="ECO:0007669"/>
    <property type="project" value="UniProtKB-UniRule"/>
</dbReference>
<dbReference type="AlphaFoldDB" id="A0A248LJ89"/>
<accession>A0A248LJ89</accession>
<dbReference type="SFLD" id="SFLDF00288">
    <property type="entry name" value="HemN-like__clustered_with_nucl"/>
    <property type="match status" value="1"/>
</dbReference>
<dbReference type="InterPro" id="IPR010723">
    <property type="entry name" value="HemN_C"/>
</dbReference>